<dbReference type="AlphaFoldDB" id="A0A2G5VVV2"/>
<dbReference type="EMBL" id="PDUG01000001">
    <property type="protein sequence ID" value="PIC55801.1"/>
    <property type="molecule type" value="Genomic_DNA"/>
</dbReference>
<evidence type="ECO:0000313" key="2">
    <source>
        <dbReference type="Proteomes" id="UP000230233"/>
    </source>
</evidence>
<keyword evidence="2" id="KW-1185">Reference proteome</keyword>
<proteinExistence type="predicted"/>
<name>A0A2G5VVV2_9PELO</name>
<dbReference type="STRING" id="1611254.A0A2G5VVV2"/>
<accession>A0A2G5VVV2</accession>
<sequence length="179" mass="19647">MTLPQIPKTKKILTSALPDNLAAYLAINLCSSSITPPCDACPGNKTGDVGQSADDVACCLLMVVGVVSRFTISSLDSDYVRTAGHGSRKKRVIKKVIGPNDVTININFGERFEMPIIQKIFKVDMLEKIEDFDTNPIKHPQILTEMKTFGVTREQAFFHSSWTGLHTILSDPGCGDKDF</sequence>
<reference evidence="2" key="1">
    <citation type="submission" date="2017-10" db="EMBL/GenBank/DDBJ databases">
        <title>Rapid genome shrinkage in a self-fertile nematode reveals novel sperm competition proteins.</title>
        <authorList>
            <person name="Yin D."/>
            <person name="Schwarz E.M."/>
            <person name="Thomas C.G."/>
            <person name="Felde R.L."/>
            <person name="Korf I.F."/>
            <person name="Cutter A.D."/>
            <person name="Schartner C.M."/>
            <person name="Ralston E.J."/>
            <person name="Meyer B.J."/>
            <person name="Haag E.S."/>
        </authorList>
    </citation>
    <scope>NUCLEOTIDE SEQUENCE [LARGE SCALE GENOMIC DNA]</scope>
    <source>
        <strain evidence="2">JU1422</strain>
    </source>
</reference>
<dbReference type="Proteomes" id="UP000230233">
    <property type="component" value="Chromosome I"/>
</dbReference>
<comment type="caution">
    <text evidence="1">The sequence shown here is derived from an EMBL/GenBank/DDBJ whole genome shotgun (WGS) entry which is preliminary data.</text>
</comment>
<organism evidence="1 2">
    <name type="scientific">Caenorhabditis nigoni</name>
    <dbReference type="NCBI Taxonomy" id="1611254"/>
    <lineage>
        <taxon>Eukaryota</taxon>
        <taxon>Metazoa</taxon>
        <taxon>Ecdysozoa</taxon>
        <taxon>Nematoda</taxon>
        <taxon>Chromadorea</taxon>
        <taxon>Rhabditida</taxon>
        <taxon>Rhabditina</taxon>
        <taxon>Rhabditomorpha</taxon>
        <taxon>Rhabditoidea</taxon>
        <taxon>Rhabditidae</taxon>
        <taxon>Peloderinae</taxon>
        <taxon>Caenorhabditis</taxon>
    </lineage>
</organism>
<evidence type="ECO:0000313" key="1">
    <source>
        <dbReference type="EMBL" id="PIC55801.1"/>
    </source>
</evidence>
<dbReference type="OrthoDB" id="5908675at2759"/>
<protein>
    <submittedName>
        <fullName evidence="1">Uncharacterized protein</fullName>
    </submittedName>
</protein>
<gene>
    <name evidence="1" type="primary">Cnig_chr_I.g923</name>
    <name evidence="1" type="ORF">B9Z55_000923</name>
</gene>